<protein>
    <submittedName>
        <fullName evidence="1">SMI1/KNR4 family protein</fullName>
    </submittedName>
</protein>
<dbReference type="AlphaFoldDB" id="A0A2N0WAZ7"/>
<sequence length="169" mass="20287">MSLGQAIEENLEKRNQIIKRMNHVLTLDKDYIEFLEKFKNNEIIPDIIIWGYEESLKENHHLQEKYPKIAQQLWVIGCTGQGDQWFLDQEESPTVLFYDHNQGEYQSIDQFLSLNINFKDFLTMAFHYQALEQELDKNENLSKDQQEKFKQTMSTISKDLYALYPFKYF</sequence>
<dbReference type="SUPFAM" id="SSF160631">
    <property type="entry name" value="SMI1/KNR4-like"/>
    <property type="match status" value="1"/>
</dbReference>
<name>A0A2N0WAZ7_9GAMM</name>
<proteinExistence type="predicted"/>
<reference evidence="1 2" key="1">
    <citation type="submission" date="2017-12" db="EMBL/GenBank/DDBJ databases">
        <title>Draft Genome sequences of multiple microbial strains isolated from spacecraft associated surfaces.</title>
        <authorList>
            <person name="Seuylemezian A."/>
            <person name="Vaishampayan P."/>
            <person name="Venkateswaran K."/>
        </authorList>
    </citation>
    <scope>NUCLEOTIDE SEQUENCE [LARGE SCALE GENOMIC DNA]</scope>
    <source>
        <strain evidence="1 2">2P01AA</strain>
    </source>
</reference>
<dbReference type="RefSeq" id="WP_101237428.1">
    <property type="nucleotide sequence ID" value="NZ_JBCNKA010000005.1"/>
</dbReference>
<gene>
    <name evidence="1" type="ORF">CW311_17580</name>
</gene>
<dbReference type="Proteomes" id="UP000233553">
    <property type="component" value="Unassembled WGS sequence"/>
</dbReference>
<dbReference type="EMBL" id="PISJ01000020">
    <property type="protein sequence ID" value="PKF31674.1"/>
    <property type="molecule type" value="Genomic_DNA"/>
</dbReference>
<dbReference type="Pfam" id="PF14568">
    <property type="entry name" value="SUKH_6"/>
    <property type="match status" value="1"/>
</dbReference>
<dbReference type="InterPro" id="IPR037883">
    <property type="entry name" value="Knr4/Smi1-like_sf"/>
</dbReference>
<evidence type="ECO:0000313" key="1">
    <source>
        <dbReference type="EMBL" id="PKF31674.1"/>
    </source>
</evidence>
<organism evidence="1 2">
    <name type="scientific">Acinetobacter proteolyticus</name>
    <dbReference type="NCBI Taxonomy" id="1776741"/>
    <lineage>
        <taxon>Bacteria</taxon>
        <taxon>Pseudomonadati</taxon>
        <taxon>Pseudomonadota</taxon>
        <taxon>Gammaproteobacteria</taxon>
        <taxon>Moraxellales</taxon>
        <taxon>Moraxellaceae</taxon>
        <taxon>Acinetobacter</taxon>
    </lineage>
</organism>
<evidence type="ECO:0000313" key="2">
    <source>
        <dbReference type="Proteomes" id="UP000233553"/>
    </source>
</evidence>
<dbReference type="Gene3D" id="3.40.1580.10">
    <property type="entry name" value="SMI1/KNR4-like"/>
    <property type="match status" value="1"/>
</dbReference>
<comment type="caution">
    <text evidence="1">The sequence shown here is derived from an EMBL/GenBank/DDBJ whole genome shotgun (WGS) entry which is preliminary data.</text>
</comment>
<accession>A0A2N0WAZ7</accession>